<dbReference type="Proteomes" id="UP000236321">
    <property type="component" value="Unassembled WGS sequence"/>
</dbReference>
<dbReference type="EMBL" id="BEYQ01000020">
    <property type="protein sequence ID" value="GBD55338.1"/>
    <property type="molecule type" value="Genomic_DNA"/>
</dbReference>
<reference evidence="2" key="1">
    <citation type="submission" date="2017-12" db="EMBL/GenBank/DDBJ databases">
        <title>Improved Draft Genome Sequence of Microcystis aeruginosa NIES-298, a Microcystin-Producing Cyanobacterium from Lake Kasumigaura, Japan.</title>
        <authorList>
            <person name="Yamaguchi H."/>
            <person name="Suzuki S."/>
            <person name="Kawachi M."/>
        </authorList>
    </citation>
    <scope>NUCLEOTIDE SEQUENCE [LARGE SCALE GENOMIC DNA]</scope>
    <source>
        <strain evidence="2">NIES-298</strain>
    </source>
</reference>
<gene>
    <name evidence="1" type="ORF">BGM30_44310</name>
</gene>
<comment type="caution">
    <text evidence="1">The sequence shown here is derived from an EMBL/GenBank/DDBJ whole genome shotgun (WGS) entry which is preliminary data.</text>
</comment>
<name>A0A9P2YNN8_MICAE</name>
<dbReference type="AlphaFoldDB" id="A0A9P2YNN8"/>
<protein>
    <submittedName>
        <fullName evidence="1">Uncharacterized protein</fullName>
    </submittedName>
</protein>
<sequence length="72" mass="7773">MGASEETVDGEGLEFRTVKGEVSFDTVKSSEPVKSAVIGKDCSKLKESSRDDISVLDKLELIPILQSLTTEV</sequence>
<proteinExistence type="predicted"/>
<accession>A0A9P2YNN8</accession>
<evidence type="ECO:0000313" key="2">
    <source>
        <dbReference type="Proteomes" id="UP000236321"/>
    </source>
</evidence>
<evidence type="ECO:0000313" key="1">
    <source>
        <dbReference type="EMBL" id="GBD55338.1"/>
    </source>
</evidence>
<organism evidence="1 2">
    <name type="scientific">Microcystis aeruginosa NIES-298</name>
    <dbReference type="NCBI Taxonomy" id="449468"/>
    <lineage>
        <taxon>Bacteria</taxon>
        <taxon>Bacillati</taxon>
        <taxon>Cyanobacteriota</taxon>
        <taxon>Cyanophyceae</taxon>
        <taxon>Oscillatoriophycideae</taxon>
        <taxon>Chroococcales</taxon>
        <taxon>Microcystaceae</taxon>
        <taxon>Microcystis</taxon>
    </lineage>
</organism>